<dbReference type="CDD" id="cd04179">
    <property type="entry name" value="DPM_DPG-synthase_like"/>
    <property type="match status" value="1"/>
</dbReference>
<dbReference type="RefSeq" id="WP_207671658.1">
    <property type="nucleotide sequence ID" value="NZ_JAFREM010000002.1"/>
</dbReference>
<name>A0ABS3L528_9ENTE</name>
<feature type="transmembrane region" description="Helical" evidence="5">
    <location>
        <begin position="226"/>
        <end position="249"/>
    </location>
</feature>
<dbReference type="InterPro" id="IPR001173">
    <property type="entry name" value="Glyco_trans_2-like"/>
</dbReference>
<feature type="transmembrane region" description="Helical" evidence="5">
    <location>
        <begin position="255"/>
        <end position="272"/>
    </location>
</feature>
<evidence type="ECO:0000256" key="2">
    <source>
        <dbReference type="ARBA" id="ARBA00022692"/>
    </source>
</evidence>
<evidence type="ECO:0000313" key="9">
    <source>
        <dbReference type="Proteomes" id="UP000664601"/>
    </source>
</evidence>
<accession>A0ABS3L528</accession>
<evidence type="ECO:0000256" key="1">
    <source>
        <dbReference type="ARBA" id="ARBA00004141"/>
    </source>
</evidence>
<feature type="domain" description="Glycosyltransferase 2-like" evidence="6">
    <location>
        <begin position="4"/>
        <end position="165"/>
    </location>
</feature>
<dbReference type="EMBL" id="JAFREM010000002">
    <property type="protein sequence ID" value="MBO1304719.1"/>
    <property type="molecule type" value="Genomic_DNA"/>
</dbReference>
<organism evidence="8 9">
    <name type="scientific">Candidatus Enterococcus moelleringii</name>
    <dbReference type="NCBI Taxonomy" id="2815325"/>
    <lineage>
        <taxon>Bacteria</taxon>
        <taxon>Bacillati</taxon>
        <taxon>Bacillota</taxon>
        <taxon>Bacilli</taxon>
        <taxon>Lactobacillales</taxon>
        <taxon>Enterococcaceae</taxon>
        <taxon>Enterococcus</taxon>
    </lineage>
</organism>
<dbReference type="InterPro" id="IPR007267">
    <property type="entry name" value="GtrA_DPMS_TM"/>
</dbReference>
<feature type="transmembrane region" description="Helical" evidence="5">
    <location>
        <begin position="318"/>
        <end position="336"/>
    </location>
</feature>
<reference evidence="8 9" key="1">
    <citation type="submission" date="2021-03" db="EMBL/GenBank/DDBJ databases">
        <title>Enterococcal diversity collection.</title>
        <authorList>
            <person name="Gilmore M.S."/>
            <person name="Schwartzman J."/>
            <person name="Van Tyne D."/>
            <person name="Martin M."/>
            <person name="Earl A.M."/>
            <person name="Manson A.L."/>
            <person name="Straub T."/>
            <person name="Salamzade R."/>
            <person name="Saavedra J."/>
            <person name="Lebreton F."/>
            <person name="Prichula J."/>
            <person name="Schaufler K."/>
            <person name="Gaca A."/>
            <person name="Sgardioli B."/>
            <person name="Wagenaar J."/>
            <person name="Strong T."/>
        </authorList>
    </citation>
    <scope>NUCLEOTIDE SEQUENCE [LARGE SCALE GENOMIC DNA]</scope>
    <source>
        <strain evidence="8 9">669A</strain>
    </source>
</reference>
<evidence type="ECO:0000256" key="3">
    <source>
        <dbReference type="ARBA" id="ARBA00022989"/>
    </source>
</evidence>
<dbReference type="Gene3D" id="3.90.550.10">
    <property type="entry name" value="Spore Coat Polysaccharide Biosynthesis Protein SpsA, Chain A"/>
    <property type="match status" value="1"/>
</dbReference>
<evidence type="ECO:0000256" key="5">
    <source>
        <dbReference type="SAM" id="Phobius"/>
    </source>
</evidence>
<protein>
    <submittedName>
        <fullName evidence="8">Bifunctional glycosyltransferase family 2/GtrA family protein</fullName>
    </submittedName>
</protein>
<evidence type="ECO:0000259" key="7">
    <source>
        <dbReference type="Pfam" id="PF04138"/>
    </source>
</evidence>
<keyword evidence="2 5" id="KW-0812">Transmembrane</keyword>
<comment type="subcellular location">
    <subcellularLocation>
        <location evidence="1">Membrane</location>
        <topology evidence="1">Multi-pass membrane protein</topology>
    </subcellularLocation>
</comment>
<feature type="domain" description="GtrA/DPMS transmembrane" evidence="7">
    <location>
        <begin position="225"/>
        <end position="342"/>
    </location>
</feature>
<evidence type="ECO:0000256" key="4">
    <source>
        <dbReference type="ARBA" id="ARBA00023136"/>
    </source>
</evidence>
<dbReference type="PANTHER" id="PTHR10859:SF114">
    <property type="entry name" value="DOLICHOL-PHOSPHATE MANNOSYLTRANSFERASE"/>
    <property type="match status" value="1"/>
</dbReference>
<dbReference type="SUPFAM" id="SSF53448">
    <property type="entry name" value="Nucleotide-diphospho-sugar transferases"/>
    <property type="match status" value="1"/>
</dbReference>
<dbReference type="InterPro" id="IPR029044">
    <property type="entry name" value="Nucleotide-diphossugar_trans"/>
</dbReference>
<evidence type="ECO:0000313" key="8">
    <source>
        <dbReference type="EMBL" id="MBO1304719.1"/>
    </source>
</evidence>
<sequence length="349" mass="39361">MKASIVIPAYEPEPHFLTFLANLLCQTDRPIIVVDDGSGPDYQSVFEEAKRKGVILLTHGQNLGKGAALKTAMRFQLRHIPEASGIVTADSDGQHRVTDILKVASLVEEHQDTLFLGARQFDQDHVPFKSRYGNLLTAKMFQFSTGTALSDTQTGLRGIPQSHLEQMLEIPGRRFEYEMNMLMQAKEMRLTLEEVPIETIYFGNNEHSHFRSVADSLLVYLPFLKFIASSGLSAVFDILFFVILLKLVFPTAPNALFAATALARISSGFLNYQLNRRFVFKTNHKQLKEAGKYALLFVSQLLLSCLLVQGLSGLFQHIILIKVVVDCGIFFLSFYIQRRFVFKRGGYEI</sequence>
<dbReference type="Pfam" id="PF00535">
    <property type="entry name" value="Glycos_transf_2"/>
    <property type="match status" value="1"/>
</dbReference>
<feature type="transmembrane region" description="Helical" evidence="5">
    <location>
        <begin position="293"/>
        <end position="312"/>
    </location>
</feature>
<dbReference type="Proteomes" id="UP000664601">
    <property type="component" value="Unassembled WGS sequence"/>
</dbReference>
<dbReference type="PANTHER" id="PTHR10859">
    <property type="entry name" value="GLYCOSYL TRANSFERASE"/>
    <property type="match status" value="1"/>
</dbReference>
<keyword evidence="9" id="KW-1185">Reference proteome</keyword>
<gene>
    <name evidence="8" type="ORF">JZO70_00990</name>
</gene>
<dbReference type="Pfam" id="PF04138">
    <property type="entry name" value="GtrA_DPMS_TM"/>
    <property type="match status" value="1"/>
</dbReference>
<keyword evidence="4 5" id="KW-0472">Membrane</keyword>
<comment type="caution">
    <text evidence="8">The sequence shown here is derived from an EMBL/GenBank/DDBJ whole genome shotgun (WGS) entry which is preliminary data.</text>
</comment>
<proteinExistence type="predicted"/>
<keyword evidence="3 5" id="KW-1133">Transmembrane helix</keyword>
<evidence type="ECO:0000259" key="6">
    <source>
        <dbReference type="Pfam" id="PF00535"/>
    </source>
</evidence>